<evidence type="ECO:0000313" key="1">
    <source>
        <dbReference type="EMBL" id="CAJ1379298.1"/>
    </source>
</evidence>
<name>A0AA36I328_9DINO</name>
<gene>
    <name evidence="1" type="ORF">EVOR1521_LOCUS7578</name>
</gene>
<dbReference type="EMBL" id="CAUJNA010000614">
    <property type="protein sequence ID" value="CAJ1379298.1"/>
    <property type="molecule type" value="Genomic_DNA"/>
</dbReference>
<evidence type="ECO:0000313" key="2">
    <source>
        <dbReference type="Proteomes" id="UP001178507"/>
    </source>
</evidence>
<keyword evidence="2" id="KW-1185">Reference proteome</keyword>
<sequence>MKAFLAALALASGAKLRTTSQQEATFIEQKSARSLVANCPDNQFPHVNLTIEGVGAHADVLPPERLQELQTNLAGHPDWAIGKPWVLSLEADSLEPAEDREFGFAGGEGFLVFKVPRGSVGKKIAVTSTVETLPDHSRLEYRGAKPITIDNAIKMTNICLRPMTCDIFFSKNPTMCKNDDLWVRRSHPENVAGHTRRACCEEIRCADAAPCVPESKYDKRPDYGKAFGSQPDHCCVPKLCASSICNSSQWEAKPGNVLGSTKEECCTPRDCDDYTCASKFVKKAKRHDAEGHPVLQQGGTDEECCEHVSCDHVKCDATDEWTKNMTAKSGSTLEECCIPLYCAKHSCDPATEWEKDPGAVLGSSNPSCCKPKLCKDFSCNAGFALRAGATMGKKLLRGSTSDECCEKKLCRNWKCSDPTKWVAKADETNNALERQGWSDEECCTPITCSSVDCVPESLWTPKSADELEGLQGSKSEQCCNPRWCAVYTCTGDIPDMNVSSTKWFKKMDTNHFKFRGSTDEECCHPKYCSEFFTAFPTKYERKPEDHVKPRQGSTEAECYNELKCSDYCCVNPDLSLKEDAAQILGSTDAECCEQPK</sequence>
<dbReference type="Proteomes" id="UP001178507">
    <property type="component" value="Unassembled WGS sequence"/>
</dbReference>
<organism evidence="1 2">
    <name type="scientific">Effrenium voratum</name>
    <dbReference type="NCBI Taxonomy" id="2562239"/>
    <lineage>
        <taxon>Eukaryota</taxon>
        <taxon>Sar</taxon>
        <taxon>Alveolata</taxon>
        <taxon>Dinophyceae</taxon>
        <taxon>Suessiales</taxon>
        <taxon>Symbiodiniaceae</taxon>
        <taxon>Effrenium</taxon>
    </lineage>
</organism>
<protein>
    <submittedName>
        <fullName evidence="1">Uncharacterized protein</fullName>
    </submittedName>
</protein>
<proteinExistence type="predicted"/>
<reference evidence="1" key="1">
    <citation type="submission" date="2023-08" db="EMBL/GenBank/DDBJ databases">
        <authorList>
            <person name="Chen Y."/>
            <person name="Shah S."/>
            <person name="Dougan E. K."/>
            <person name="Thang M."/>
            <person name="Chan C."/>
        </authorList>
    </citation>
    <scope>NUCLEOTIDE SEQUENCE</scope>
</reference>
<dbReference type="AlphaFoldDB" id="A0AA36I328"/>
<accession>A0AA36I328</accession>
<comment type="caution">
    <text evidence="1">The sequence shown here is derived from an EMBL/GenBank/DDBJ whole genome shotgun (WGS) entry which is preliminary data.</text>
</comment>